<evidence type="ECO:0000256" key="2">
    <source>
        <dbReference type="ARBA" id="ARBA00022475"/>
    </source>
</evidence>
<dbReference type="PANTHER" id="PTHR30086">
    <property type="entry name" value="ARGININE EXPORTER PROTEIN ARGO"/>
    <property type="match status" value="1"/>
</dbReference>
<keyword evidence="3 6" id="KW-0812">Transmembrane</keyword>
<feature type="transmembrane region" description="Helical" evidence="6">
    <location>
        <begin position="187"/>
        <end position="209"/>
    </location>
</feature>
<dbReference type="PANTHER" id="PTHR30086:SF20">
    <property type="entry name" value="ARGININE EXPORTER PROTEIN ARGO-RELATED"/>
    <property type="match status" value="1"/>
</dbReference>
<evidence type="ECO:0000313" key="7">
    <source>
        <dbReference type="EMBL" id="PHP68578.1"/>
    </source>
</evidence>
<keyword evidence="4 6" id="KW-1133">Transmembrane helix</keyword>
<feature type="transmembrane region" description="Helical" evidence="6">
    <location>
        <begin position="78"/>
        <end position="95"/>
    </location>
</feature>
<organism evidence="7 8">
    <name type="scientific">Zhengella mangrovi</name>
    <dbReference type="NCBI Taxonomy" id="1982044"/>
    <lineage>
        <taxon>Bacteria</taxon>
        <taxon>Pseudomonadati</taxon>
        <taxon>Pseudomonadota</taxon>
        <taxon>Alphaproteobacteria</taxon>
        <taxon>Hyphomicrobiales</taxon>
        <taxon>Notoacmeibacteraceae</taxon>
        <taxon>Zhengella</taxon>
    </lineage>
</organism>
<evidence type="ECO:0000256" key="4">
    <source>
        <dbReference type="ARBA" id="ARBA00022989"/>
    </source>
</evidence>
<accession>A0A2G1QTN7</accession>
<feature type="transmembrane region" description="Helical" evidence="6">
    <location>
        <begin position="44"/>
        <end position="72"/>
    </location>
</feature>
<evidence type="ECO:0000256" key="3">
    <source>
        <dbReference type="ARBA" id="ARBA00022692"/>
    </source>
</evidence>
<feature type="transmembrane region" description="Helical" evidence="6">
    <location>
        <begin position="116"/>
        <end position="141"/>
    </location>
</feature>
<dbReference type="Proteomes" id="UP000221168">
    <property type="component" value="Unassembled WGS sequence"/>
</dbReference>
<evidence type="ECO:0000256" key="1">
    <source>
        <dbReference type="ARBA" id="ARBA00004651"/>
    </source>
</evidence>
<dbReference type="GO" id="GO:0005886">
    <property type="term" value="C:plasma membrane"/>
    <property type="evidence" value="ECO:0007669"/>
    <property type="project" value="UniProtKB-SubCell"/>
</dbReference>
<dbReference type="AlphaFoldDB" id="A0A2G1QTN7"/>
<feature type="transmembrane region" description="Helical" evidence="6">
    <location>
        <begin position="153"/>
        <end position="175"/>
    </location>
</feature>
<dbReference type="InterPro" id="IPR001123">
    <property type="entry name" value="LeuE-type"/>
</dbReference>
<name>A0A2G1QTN7_9HYPH</name>
<dbReference type="EMBL" id="PDVP01000001">
    <property type="protein sequence ID" value="PHP68578.1"/>
    <property type="molecule type" value="Genomic_DNA"/>
</dbReference>
<comment type="caution">
    <text evidence="7">The sequence shown here is derived from an EMBL/GenBank/DDBJ whole genome shotgun (WGS) entry which is preliminary data.</text>
</comment>
<evidence type="ECO:0000256" key="5">
    <source>
        <dbReference type="ARBA" id="ARBA00023136"/>
    </source>
</evidence>
<gene>
    <name evidence="7" type="ORF">CSC94_00795</name>
</gene>
<dbReference type="OrthoDB" id="9804822at2"/>
<protein>
    <submittedName>
        <fullName evidence="7">Threonine transporter RhtB</fullName>
    </submittedName>
</protein>
<sequence length="213" mass="22453">MDFIPSIPVLASFAVACVVLAITPGPDMSLFLSRAISQGRGAGLACMFGALTGVLVHTAMVALGLSALIVAAPVAFNALKLGGAGYLAWLAFDAIRNGSSLNLKTGPAKARSLKANFLTGIGVNLLNPKIILFFMTFLPQFVSVGDPHAVGKFFFLGLMFNVISLPITVPMILAAHSMADFLKRKPVVTRVIDWVFAGVFSAFAVRILMTPGR</sequence>
<dbReference type="PIRSF" id="PIRSF006324">
    <property type="entry name" value="LeuE"/>
    <property type="match status" value="1"/>
</dbReference>
<evidence type="ECO:0000313" key="8">
    <source>
        <dbReference type="Proteomes" id="UP000221168"/>
    </source>
</evidence>
<proteinExistence type="predicted"/>
<dbReference type="GO" id="GO:0015171">
    <property type="term" value="F:amino acid transmembrane transporter activity"/>
    <property type="evidence" value="ECO:0007669"/>
    <property type="project" value="TreeGrafter"/>
</dbReference>
<comment type="subcellular location">
    <subcellularLocation>
        <location evidence="1">Cell membrane</location>
        <topology evidence="1">Multi-pass membrane protein</topology>
    </subcellularLocation>
</comment>
<keyword evidence="5 6" id="KW-0472">Membrane</keyword>
<keyword evidence="8" id="KW-1185">Reference proteome</keyword>
<dbReference type="RefSeq" id="WP_099302778.1">
    <property type="nucleotide sequence ID" value="NZ_PDVP01000001.1"/>
</dbReference>
<dbReference type="Pfam" id="PF01810">
    <property type="entry name" value="LysE"/>
    <property type="match status" value="1"/>
</dbReference>
<keyword evidence="2" id="KW-1003">Cell membrane</keyword>
<reference evidence="7 8" key="1">
    <citation type="submission" date="2017-10" db="EMBL/GenBank/DDBJ databases">
        <title>Sedimentibacterium mangrovi gen. nov., sp. nov., a novel member of family Phyllobacteriacea isolated from mangrove sediment.</title>
        <authorList>
            <person name="Liao H."/>
            <person name="Tian Y."/>
        </authorList>
    </citation>
    <scope>NUCLEOTIDE SEQUENCE [LARGE SCALE GENOMIC DNA]</scope>
    <source>
        <strain evidence="7 8">X9-2-2</strain>
    </source>
</reference>
<feature type="transmembrane region" description="Helical" evidence="6">
    <location>
        <begin position="6"/>
        <end position="23"/>
    </location>
</feature>
<evidence type="ECO:0000256" key="6">
    <source>
        <dbReference type="SAM" id="Phobius"/>
    </source>
</evidence>